<dbReference type="AlphaFoldDB" id="A0A177WJA5"/>
<sequence length="574" mass="62805">MSWWARRFGVIRMTASFHLAPFRTVMTLLTRGRSLFTSPYANEKVHSEMERRRRKLREKPSAAKTTAAIGGTICLLIISICAQATDVLFSKFIKTDQGLYPRAIVDPSIAGNMSFTVPSIGINLTYSELRDYCNPKTGILVCPTVGPWWDNSYALMISTSLLNSTAPATIAPVDIRNNFVWNVTGLTMRSITLNSVTYQIPQCSLAAIQTTVNSSFGALQEMPIEIPLVDSHGILPISPTSIFQQQIWTSAVNTTGNNSTPMIAESKVDFDFPFDNGTFGEDPAMFFGFGASQSGKNIANWNSMLIQQTNLIGPAVVLRPGNTSQVKVSPYAPQSLSSQNTTFNSSVASGNNTAGATWLNATAYGGALCAKANLRNGSTYEMIFIMASNTTGVTVNPASTLPSNTLHYLRGMVWDINNVGANPSPMYIISKSILFTEVMPCRIYDAGLGIDYATNSFTYLISRCTVSGLCRSPTIISVPRTLQPILSYNFAPTIYNMRNATVAADNGTSLQQQTAFNFYIRYTSTTGANVHLAQLWMHEPEQTMPGVCSATSQCDGSILPVWLCFHTIQYFCRY</sequence>
<organism evidence="2 3">
    <name type="scientific">Batrachochytrium dendrobatidis (strain JEL423)</name>
    <dbReference type="NCBI Taxonomy" id="403673"/>
    <lineage>
        <taxon>Eukaryota</taxon>
        <taxon>Fungi</taxon>
        <taxon>Fungi incertae sedis</taxon>
        <taxon>Chytridiomycota</taxon>
        <taxon>Chytridiomycota incertae sedis</taxon>
        <taxon>Chytridiomycetes</taxon>
        <taxon>Rhizophydiales</taxon>
        <taxon>Rhizophydiales incertae sedis</taxon>
        <taxon>Batrachochytrium</taxon>
    </lineage>
</organism>
<reference evidence="2 3" key="1">
    <citation type="submission" date="2006-10" db="EMBL/GenBank/DDBJ databases">
        <title>The Genome Sequence of Batrachochytrium dendrobatidis JEL423.</title>
        <authorList>
            <consortium name="The Broad Institute Genome Sequencing Platform"/>
            <person name="Birren B."/>
            <person name="Lander E."/>
            <person name="Galagan J."/>
            <person name="Cuomo C."/>
            <person name="Devon K."/>
            <person name="Jaffe D."/>
            <person name="Butler J."/>
            <person name="Alvarez P."/>
            <person name="Gnerre S."/>
            <person name="Grabherr M."/>
            <person name="Kleber M."/>
            <person name="Mauceli E."/>
            <person name="Brockman W."/>
            <person name="Young S."/>
            <person name="LaButti K."/>
            <person name="Sykes S."/>
            <person name="DeCaprio D."/>
            <person name="Crawford M."/>
            <person name="Koehrsen M."/>
            <person name="Engels R."/>
            <person name="Montgomery P."/>
            <person name="Pearson M."/>
            <person name="Howarth C."/>
            <person name="Larson L."/>
            <person name="White J."/>
            <person name="O'Leary S."/>
            <person name="Kodira C."/>
            <person name="Zeng Q."/>
            <person name="Yandava C."/>
            <person name="Alvarado L."/>
            <person name="Longcore J."/>
            <person name="James T."/>
        </authorList>
    </citation>
    <scope>NUCLEOTIDE SEQUENCE [LARGE SCALE GENOMIC DNA]</scope>
    <source>
        <strain evidence="2 3">JEL423</strain>
    </source>
</reference>
<evidence type="ECO:0000256" key="1">
    <source>
        <dbReference type="SAM" id="SignalP"/>
    </source>
</evidence>
<gene>
    <name evidence="2" type="ORF">BDEG_23280</name>
</gene>
<proteinExistence type="predicted"/>
<accession>A0A177WJA5</accession>
<reference evidence="2 3" key="2">
    <citation type="submission" date="2016-05" db="EMBL/GenBank/DDBJ databases">
        <title>Lineage-specific infection strategies underlie the spectrum of fungal disease in amphibians.</title>
        <authorList>
            <person name="Cuomo C.A."/>
            <person name="Farrer R.A."/>
            <person name="James T."/>
            <person name="Longcore J."/>
            <person name="Birren B."/>
        </authorList>
    </citation>
    <scope>NUCLEOTIDE SEQUENCE [LARGE SCALE GENOMIC DNA]</scope>
    <source>
        <strain evidence="2 3">JEL423</strain>
    </source>
</reference>
<feature type="chain" id="PRO_5008077623" evidence="1">
    <location>
        <begin position="17"/>
        <end position="574"/>
    </location>
</feature>
<dbReference type="OrthoDB" id="2146574at2759"/>
<dbReference type="Proteomes" id="UP000077115">
    <property type="component" value="Unassembled WGS sequence"/>
</dbReference>
<feature type="signal peptide" evidence="1">
    <location>
        <begin position="1"/>
        <end position="16"/>
    </location>
</feature>
<name>A0A177WJA5_BATDL</name>
<protein>
    <submittedName>
        <fullName evidence="2">Uncharacterized protein</fullName>
    </submittedName>
</protein>
<keyword evidence="1" id="KW-0732">Signal</keyword>
<evidence type="ECO:0000313" key="3">
    <source>
        <dbReference type="Proteomes" id="UP000077115"/>
    </source>
</evidence>
<dbReference type="VEuPathDB" id="FungiDB:BDEG_23280"/>
<evidence type="ECO:0000313" key="2">
    <source>
        <dbReference type="EMBL" id="OAJ39431.1"/>
    </source>
</evidence>
<dbReference type="EMBL" id="DS022303">
    <property type="protein sequence ID" value="OAJ39431.1"/>
    <property type="molecule type" value="Genomic_DNA"/>
</dbReference>